<protein>
    <submittedName>
        <fullName evidence="1">Uncharacterized protein</fullName>
    </submittedName>
</protein>
<proteinExistence type="predicted"/>
<name>A0A813EJF5_POLGL</name>
<dbReference type="AlphaFoldDB" id="A0A813EJF5"/>
<reference evidence="1" key="1">
    <citation type="submission" date="2021-02" db="EMBL/GenBank/DDBJ databases">
        <authorList>
            <person name="Dougan E. K."/>
            <person name="Rhodes N."/>
            <person name="Thang M."/>
            <person name="Chan C."/>
        </authorList>
    </citation>
    <scope>NUCLEOTIDE SEQUENCE</scope>
</reference>
<keyword evidence="2" id="KW-1185">Reference proteome</keyword>
<sequence length="105" mass="11547">MRLSWQVLPAIADADFVCRIFGQQEMHDLPAIALKCSIARCAHNSRRLQLQSHMLLLVFSPSAATCTGHILLVKSFTHFNCGFSLASSAASFVCTEPPGHIPFDF</sequence>
<comment type="caution">
    <text evidence="1">The sequence shown here is derived from an EMBL/GenBank/DDBJ whole genome shotgun (WGS) entry which is preliminary data.</text>
</comment>
<evidence type="ECO:0000313" key="1">
    <source>
        <dbReference type="EMBL" id="CAE8600728.1"/>
    </source>
</evidence>
<gene>
    <name evidence="1" type="ORF">PGLA1383_LOCUS19036</name>
</gene>
<evidence type="ECO:0000313" key="2">
    <source>
        <dbReference type="Proteomes" id="UP000654075"/>
    </source>
</evidence>
<organism evidence="1 2">
    <name type="scientific">Polarella glacialis</name>
    <name type="common">Dinoflagellate</name>
    <dbReference type="NCBI Taxonomy" id="89957"/>
    <lineage>
        <taxon>Eukaryota</taxon>
        <taxon>Sar</taxon>
        <taxon>Alveolata</taxon>
        <taxon>Dinophyceae</taxon>
        <taxon>Suessiales</taxon>
        <taxon>Suessiaceae</taxon>
        <taxon>Polarella</taxon>
    </lineage>
</organism>
<dbReference type="EMBL" id="CAJNNV010012388">
    <property type="protein sequence ID" value="CAE8600728.1"/>
    <property type="molecule type" value="Genomic_DNA"/>
</dbReference>
<dbReference type="Proteomes" id="UP000654075">
    <property type="component" value="Unassembled WGS sequence"/>
</dbReference>
<accession>A0A813EJF5</accession>